<dbReference type="AlphaFoldDB" id="A0A8B7Z7N3"/>
<reference evidence="3 4" key="1">
    <citation type="submission" date="2025-04" db="UniProtKB">
        <authorList>
            <consortium name="RefSeq"/>
        </authorList>
    </citation>
    <scope>IDENTIFICATION</scope>
</reference>
<organism evidence="2 4">
    <name type="scientific">Acanthaster planci</name>
    <name type="common">Crown-of-thorns starfish</name>
    <dbReference type="NCBI Taxonomy" id="133434"/>
    <lineage>
        <taxon>Eukaryota</taxon>
        <taxon>Metazoa</taxon>
        <taxon>Echinodermata</taxon>
        <taxon>Eleutherozoa</taxon>
        <taxon>Asterozoa</taxon>
        <taxon>Asteroidea</taxon>
        <taxon>Valvatacea</taxon>
        <taxon>Valvatida</taxon>
        <taxon>Acanthasteridae</taxon>
        <taxon>Acanthaster</taxon>
    </lineage>
</organism>
<dbReference type="Proteomes" id="UP000694845">
    <property type="component" value="Unplaced"/>
</dbReference>
<accession>A0A8B7Z7N3</accession>
<proteinExistence type="predicted"/>
<feature type="coiled-coil region" evidence="1">
    <location>
        <begin position="2"/>
        <end position="53"/>
    </location>
</feature>
<protein>
    <submittedName>
        <fullName evidence="3 4">Uncharacterized protein LOC110984689</fullName>
    </submittedName>
</protein>
<gene>
    <name evidence="3 4" type="primary">LOC110984689</name>
</gene>
<evidence type="ECO:0000313" key="4">
    <source>
        <dbReference type="RefSeq" id="XP_022100805.1"/>
    </source>
</evidence>
<dbReference type="OrthoDB" id="10063052at2759"/>
<sequence length="255" mass="27259">MAEEAIEVIEAAEEAIGNEAEAAEEAGLDEEELEEVEKEVAEVKENVSKLGKVAEYLKSLEIPQTLLKFTKFVVKNAAVGAIFYGVTVALTKLSQPSSSGGSSSGGSQAAKTKYNKINALSSLIAELTDISQTVTDWLKGHQDDTITLDGISVPLIDIFSKYTTKMGQAVDDAYAVAKTLIIETDGKKTFSIPTTDQVVTVITACDSFITAFSEMVTFADEKKAEFSVLSTLPVSQSDVVTLIAKLNDLKALPYA</sequence>
<dbReference type="GeneID" id="110984689"/>
<dbReference type="RefSeq" id="XP_022100804.1">
    <property type="nucleotide sequence ID" value="XM_022245112.1"/>
</dbReference>
<keyword evidence="2" id="KW-1185">Reference proteome</keyword>
<evidence type="ECO:0000313" key="2">
    <source>
        <dbReference type="Proteomes" id="UP000694845"/>
    </source>
</evidence>
<name>A0A8B7Z7N3_ACAPL</name>
<dbReference type="KEGG" id="aplc:110984689"/>
<keyword evidence="1" id="KW-0175">Coiled coil</keyword>
<evidence type="ECO:0000256" key="1">
    <source>
        <dbReference type="SAM" id="Coils"/>
    </source>
</evidence>
<dbReference type="RefSeq" id="XP_022100805.1">
    <property type="nucleotide sequence ID" value="XM_022245113.1"/>
</dbReference>
<evidence type="ECO:0000313" key="3">
    <source>
        <dbReference type="RefSeq" id="XP_022100804.1"/>
    </source>
</evidence>